<dbReference type="PRINTS" id="PR00344">
    <property type="entry name" value="BCTRLSENSOR"/>
</dbReference>
<feature type="domain" description="Histidine kinase" evidence="9">
    <location>
        <begin position="210"/>
        <end position="426"/>
    </location>
</feature>
<dbReference type="SUPFAM" id="SSF52172">
    <property type="entry name" value="CheY-like"/>
    <property type="match status" value="1"/>
</dbReference>
<dbReference type="eggNOG" id="COG3437">
    <property type="taxonomic scope" value="Bacteria"/>
</dbReference>
<feature type="coiled-coil region" evidence="8">
    <location>
        <begin position="130"/>
        <end position="203"/>
    </location>
</feature>
<evidence type="ECO:0000256" key="8">
    <source>
        <dbReference type="SAM" id="Coils"/>
    </source>
</evidence>
<dbReference type="PROSITE" id="PS50109">
    <property type="entry name" value="HIS_KIN"/>
    <property type="match status" value="1"/>
</dbReference>
<evidence type="ECO:0000256" key="7">
    <source>
        <dbReference type="PROSITE-ProRule" id="PRU00169"/>
    </source>
</evidence>
<evidence type="ECO:0000313" key="11">
    <source>
        <dbReference type="EMBL" id="EGJ31593.1"/>
    </source>
</evidence>
<dbReference type="Pfam" id="PF00512">
    <property type="entry name" value="HisKA"/>
    <property type="match status" value="1"/>
</dbReference>
<dbReference type="InterPro" id="IPR011006">
    <property type="entry name" value="CheY-like_superfamily"/>
</dbReference>
<keyword evidence="5 11" id="KW-0418">Kinase</keyword>
<sequence length="431" mass="48687">MNNHQAEATQAEIMVVDDTPTNLQLLSSILIQQGYQVRSMIDGLLALESALCDPPDLILLDIIMPKIDGYDVCKQLKSNQKTQGVPVIFISALDETWDKVKAFAVGGADYITKPFQVEEVLARVENQLTLHKLQTQLIEQNQLLQQEIRDRISAQTALEALNQELETRIQARTVELRDYLEQLRNLESQLRQSLEREKEVSDLKSRIIFTISHEYRTPLMTILSSVELLEQYRHKLTDSQQVKHFWRIQGAVKHMTTLVNDLLFINQAEFDKLEFQPVALNLVTFFQELFCPIQSSLGAKHRLLFSSKRDWEPILGDPKIIRQILNNIISNAIKYSPDGGTILVQLNGDEEKVILQIIDQGIGIPKEDQPKLFESFSRASNVGIIPGTGLGLSIVKSCVDSHGGKIHVESEVGVGTTFTITLPKNLPEEDE</sequence>
<evidence type="ECO:0000259" key="9">
    <source>
        <dbReference type="PROSITE" id="PS50109"/>
    </source>
</evidence>
<dbReference type="SUPFAM" id="SSF47384">
    <property type="entry name" value="Homodimeric domain of signal transducing histidine kinase"/>
    <property type="match status" value="1"/>
</dbReference>
<evidence type="ECO:0000256" key="2">
    <source>
        <dbReference type="ARBA" id="ARBA00012438"/>
    </source>
</evidence>
<dbReference type="InterPro" id="IPR003661">
    <property type="entry name" value="HisK_dim/P_dom"/>
</dbReference>
<organism evidence="11 12">
    <name type="scientific">Moorena producens 3L</name>
    <dbReference type="NCBI Taxonomy" id="489825"/>
    <lineage>
        <taxon>Bacteria</taxon>
        <taxon>Bacillati</taxon>
        <taxon>Cyanobacteriota</taxon>
        <taxon>Cyanophyceae</taxon>
        <taxon>Coleofasciculales</taxon>
        <taxon>Coleofasciculaceae</taxon>
        <taxon>Moorena</taxon>
    </lineage>
</organism>
<dbReference type="SMART" id="SM00388">
    <property type="entry name" value="HisKA"/>
    <property type="match status" value="1"/>
</dbReference>
<dbReference type="InterPro" id="IPR005467">
    <property type="entry name" value="His_kinase_dom"/>
</dbReference>
<dbReference type="Gene3D" id="3.30.565.10">
    <property type="entry name" value="Histidine kinase-like ATPase, C-terminal domain"/>
    <property type="match status" value="1"/>
</dbReference>
<dbReference type="PANTHER" id="PTHR43547:SF2">
    <property type="entry name" value="HYBRID SIGNAL TRANSDUCTION HISTIDINE KINASE C"/>
    <property type="match status" value="1"/>
</dbReference>
<dbReference type="AlphaFoldDB" id="F4XUZ0"/>
<dbReference type="InterPro" id="IPR001789">
    <property type="entry name" value="Sig_transdc_resp-reg_receiver"/>
</dbReference>
<dbReference type="Pfam" id="PF00072">
    <property type="entry name" value="Response_reg"/>
    <property type="match status" value="1"/>
</dbReference>
<name>F4XUZ0_9CYAN</name>
<keyword evidence="12" id="KW-1185">Reference proteome</keyword>
<dbReference type="eggNOG" id="COG2205">
    <property type="taxonomic scope" value="Bacteria"/>
</dbReference>
<dbReference type="InterPro" id="IPR004358">
    <property type="entry name" value="Sig_transdc_His_kin-like_C"/>
</dbReference>
<dbReference type="PANTHER" id="PTHR43547">
    <property type="entry name" value="TWO-COMPONENT HISTIDINE KINASE"/>
    <property type="match status" value="1"/>
</dbReference>
<evidence type="ECO:0000259" key="10">
    <source>
        <dbReference type="PROSITE" id="PS50110"/>
    </source>
</evidence>
<dbReference type="GO" id="GO:0000155">
    <property type="term" value="F:phosphorelay sensor kinase activity"/>
    <property type="evidence" value="ECO:0007669"/>
    <property type="project" value="InterPro"/>
</dbReference>
<dbReference type="Pfam" id="PF02518">
    <property type="entry name" value="HATPase_c"/>
    <property type="match status" value="1"/>
</dbReference>
<proteinExistence type="predicted"/>
<evidence type="ECO:0000256" key="3">
    <source>
        <dbReference type="ARBA" id="ARBA00022553"/>
    </source>
</evidence>
<dbReference type="CDD" id="cd00075">
    <property type="entry name" value="HATPase"/>
    <property type="match status" value="1"/>
</dbReference>
<comment type="catalytic activity">
    <reaction evidence="1">
        <text>ATP + protein L-histidine = ADP + protein N-phospho-L-histidine.</text>
        <dbReference type="EC" id="2.7.13.3"/>
    </reaction>
</comment>
<dbReference type="InterPro" id="IPR036097">
    <property type="entry name" value="HisK_dim/P_sf"/>
</dbReference>
<keyword evidence="4" id="KW-0808">Transferase</keyword>
<evidence type="ECO:0000313" key="12">
    <source>
        <dbReference type="Proteomes" id="UP000003959"/>
    </source>
</evidence>
<dbReference type="HOGENOM" id="CLU_000445_114_72_3"/>
<gene>
    <name evidence="11" type="ORF">LYNGBM3L_36460</name>
</gene>
<dbReference type="FunFam" id="3.30.565.10:FF:000006">
    <property type="entry name" value="Sensor histidine kinase WalK"/>
    <property type="match status" value="1"/>
</dbReference>
<dbReference type="SUPFAM" id="SSF55874">
    <property type="entry name" value="ATPase domain of HSP90 chaperone/DNA topoisomerase II/histidine kinase"/>
    <property type="match status" value="1"/>
</dbReference>
<keyword evidence="3 7" id="KW-0597">Phosphoprotein</keyword>
<dbReference type="Gene3D" id="1.10.287.130">
    <property type="match status" value="1"/>
</dbReference>
<dbReference type="EC" id="2.7.13.3" evidence="2"/>
<dbReference type="Gene3D" id="3.40.50.2300">
    <property type="match status" value="1"/>
</dbReference>
<dbReference type="OrthoDB" id="517825at2"/>
<feature type="domain" description="Response regulatory" evidence="10">
    <location>
        <begin position="12"/>
        <end position="128"/>
    </location>
</feature>
<keyword evidence="6" id="KW-0902">Two-component regulatory system</keyword>
<protein>
    <recommendedName>
        <fullName evidence="2">histidine kinase</fullName>
        <ecNumber evidence="2">2.7.13.3</ecNumber>
    </recommendedName>
</protein>
<accession>F4XUZ0</accession>
<evidence type="ECO:0000256" key="4">
    <source>
        <dbReference type="ARBA" id="ARBA00022679"/>
    </source>
</evidence>
<dbReference type="CDD" id="cd00082">
    <property type="entry name" value="HisKA"/>
    <property type="match status" value="1"/>
</dbReference>
<dbReference type="EMBL" id="GL890935">
    <property type="protein sequence ID" value="EGJ31593.1"/>
    <property type="molecule type" value="Genomic_DNA"/>
</dbReference>
<dbReference type="Proteomes" id="UP000003959">
    <property type="component" value="Unassembled WGS sequence"/>
</dbReference>
<feature type="modified residue" description="4-aspartylphosphate" evidence="7">
    <location>
        <position position="61"/>
    </location>
</feature>
<evidence type="ECO:0000256" key="1">
    <source>
        <dbReference type="ARBA" id="ARBA00000085"/>
    </source>
</evidence>
<dbReference type="RefSeq" id="WP_008186582.1">
    <property type="nucleotide sequence ID" value="NZ_GL890935.1"/>
</dbReference>
<keyword evidence="8" id="KW-0175">Coiled coil</keyword>
<dbReference type="SMART" id="SM00448">
    <property type="entry name" value="REC"/>
    <property type="match status" value="1"/>
</dbReference>
<evidence type="ECO:0000256" key="6">
    <source>
        <dbReference type="ARBA" id="ARBA00023012"/>
    </source>
</evidence>
<dbReference type="InterPro" id="IPR003594">
    <property type="entry name" value="HATPase_dom"/>
</dbReference>
<evidence type="ECO:0000256" key="5">
    <source>
        <dbReference type="ARBA" id="ARBA00022777"/>
    </source>
</evidence>
<reference evidence="12" key="1">
    <citation type="journal article" date="2011" name="Proc. Natl. Acad. Sci. U.S.A.">
        <title>Genomic insights into the physiology and ecology of the marine filamentous cyanobacterium Lyngbya majuscula.</title>
        <authorList>
            <person name="Jones A.C."/>
            <person name="Monroe E.A."/>
            <person name="Podell S."/>
            <person name="Hess W.R."/>
            <person name="Klages S."/>
            <person name="Esquenazi E."/>
            <person name="Niessen S."/>
            <person name="Hoover H."/>
            <person name="Rothmann M."/>
            <person name="Lasken R.S."/>
            <person name="Yates J.R.III."/>
            <person name="Reinhardt R."/>
            <person name="Kube M."/>
            <person name="Burkart M.D."/>
            <person name="Allen E.E."/>
            <person name="Dorrestein P.C."/>
            <person name="Gerwick W.H."/>
            <person name="Gerwick L."/>
        </authorList>
    </citation>
    <scope>NUCLEOTIDE SEQUENCE [LARGE SCALE GENOMIC DNA]</scope>
    <source>
        <strain evidence="12">3L</strain>
    </source>
</reference>
<dbReference type="InterPro" id="IPR036890">
    <property type="entry name" value="HATPase_C_sf"/>
</dbReference>
<dbReference type="CDD" id="cd19920">
    <property type="entry name" value="REC_PA4781-like"/>
    <property type="match status" value="1"/>
</dbReference>
<dbReference type="PROSITE" id="PS50110">
    <property type="entry name" value="RESPONSE_REGULATORY"/>
    <property type="match status" value="1"/>
</dbReference>
<dbReference type="SMART" id="SM00387">
    <property type="entry name" value="HATPase_c"/>
    <property type="match status" value="1"/>
</dbReference>